<accession>A0A239BE28</accession>
<proteinExistence type="predicted"/>
<evidence type="ECO:0000313" key="2">
    <source>
        <dbReference type="Proteomes" id="UP000198440"/>
    </source>
</evidence>
<gene>
    <name evidence="1" type="ORF">SAMN04488078_100348</name>
</gene>
<evidence type="ECO:0000313" key="1">
    <source>
        <dbReference type="EMBL" id="SNS05989.1"/>
    </source>
</evidence>
<sequence length="58" mass="6560">MESAGVYQIPTFEILERHALPSEATWVDSKENNVRVHAQFSMTMALCYLVKHPKLLGA</sequence>
<dbReference type="EMBL" id="FZON01000003">
    <property type="protein sequence ID" value="SNS05989.1"/>
    <property type="molecule type" value="Genomic_DNA"/>
</dbReference>
<dbReference type="Proteomes" id="UP000198440">
    <property type="component" value="Unassembled WGS sequence"/>
</dbReference>
<reference evidence="1 2" key="1">
    <citation type="submission" date="2017-06" db="EMBL/GenBank/DDBJ databases">
        <authorList>
            <person name="Kim H.J."/>
            <person name="Triplett B.A."/>
        </authorList>
    </citation>
    <scope>NUCLEOTIDE SEQUENCE [LARGE SCALE GENOMIC DNA]</scope>
    <source>
        <strain evidence="1 2">DSM 11445</strain>
    </source>
</reference>
<organism evidence="1 2">
    <name type="scientific">Antarctobacter heliothermus</name>
    <dbReference type="NCBI Taxonomy" id="74033"/>
    <lineage>
        <taxon>Bacteria</taxon>
        <taxon>Pseudomonadati</taxon>
        <taxon>Pseudomonadota</taxon>
        <taxon>Alphaproteobacteria</taxon>
        <taxon>Rhodobacterales</taxon>
        <taxon>Roseobacteraceae</taxon>
        <taxon>Antarctobacter</taxon>
    </lineage>
</organism>
<protein>
    <submittedName>
        <fullName evidence="1">Uncharacterized protein</fullName>
    </submittedName>
</protein>
<dbReference type="AlphaFoldDB" id="A0A239BE28"/>
<name>A0A239BE28_9RHOB</name>